<dbReference type="EMBL" id="JAEAOA010000912">
    <property type="protein sequence ID" value="KAK3611137.1"/>
    <property type="molecule type" value="Genomic_DNA"/>
</dbReference>
<proteinExistence type="predicted"/>
<reference evidence="1" key="3">
    <citation type="submission" date="2023-05" db="EMBL/GenBank/DDBJ databases">
        <authorList>
            <person name="Smith C.H."/>
        </authorList>
    </citation>
    <scope>NUCLEOTIDE SEQUENCE</scope>
    <source>
        <strain evidence="1">CHS0354</strain>
        <tissue evidence="1">Mantle</tissue>
    </source>
</reference>
<accession>A0AAE0TIM4</accession>
<protein>
    <recommendedName>
        <fullName evidence="3">RNase H type-1 domain-containing protein</fullName>
    </recommendedName>
</protein>
<gene>
    <name evidence="1" type="ORF">CHS0354_014881</name>
</gene>
<dbReference type="AlphaFoldDB" id="A0AAE0TIM4"/>
<evidence type="ECO:0008006" key="3">
    <source>
        <dbReference type="Google" id="ProtNLM"/>
    </source>
</evidence>
<comment type="caution">
    <text evidence="1">The sequence shown here is derived from an EMBL/GenBank/DDBJ whole genome shotgun (WGS) entry which is preliminary data.</text>
</comment>
<name>A0AAE0TIM4_9BIVA</name>
<feature type="non-terminal residue" evidence="1">
    <location>
        <position position="1"/>
    </location>
</feature>
<reference evidence="1" key="1">
    <citation type="journal article" date="2021" name="Genome Biol. Evol.">
        <title>A High-Quality Reference Genome for a Parasitic Bivalve with Doubly Uniparental Inheritance (Bivalvia: Unionida).</title>
        <authorList>
            <person name="Smith C.H."/>
        </authorList>
    </citation>
    <scope>NUCLEOTIDE SEQUENCE</scope>
    <source>
        <strain evidence="1">CHS0354</strain>
    </source>
</reference>
<keyword evidence="2" id="KW-1185">Reference proteome</keyword>
<reference evidence="1" key="2">
    <citation type="journal article" date="2021" name="Genome Biol. Evol.">
        <title>Developing a high-quality reference genome for a parasitic bivalve with doubly uniparental inheritance (Bivalvia: Unionida).</title>
        <authorList>
            <person name="Smith C.H."/>
        </authorList>
    </citation>
    <scope>NUCLEOTIDE SEQUENCE</scope>
    <source>
        <strain evidence="1">CHS0354</strain>
        <tissue evidence="1">Mantle</tissue>
    </source>
</reference>
<dbReference type="Proteomes" id="UP001195483">
    <property type="component" value="Unassembled WGS sequence"/>
</dbReference>
<evidence type="ECO:0000313" key="2">
    <source>
        <dbReference type="Proteomes" id="UP001195483"/>
    </source>
</evidence>
<evidence type="ECO:0000313" key="1">
    <source>
        <dbReference type="EMBL" id="KAK3611137.1"/>
    </source>
</evidence>
<sequence length="197" mass="22329">ISAHPGAHTAKLTIQNYDIAFDLIFVPRPPTAKKTHTLIARLGLPPFQAELHHNIDYIPWRNILNIKWAVRTIGRKQHDLWKILAEVNIILEEQYPLHVQIYTDGSHSRDTNSTAADPIIQAQPIAVRTRLQDGCYLYTAECWTIHQSISVLTTPELEETLMTLLDLEIKQVLVNLTCLPPHINLIGNDKVDAAIKL</sequence>
<organism evidence="1 2">
    <name type="scientific">Potamilus streckersoni</name>
    <dbReference type="NCBI Taxonomy" id="2493646"/>
    <lineage>
        <taxon>Eukaryota</taxon>
        <taxon>Metazoa</taxon>
        <taxon>Spiralia</taxon>
        <taxon>Lophotrochozoa</taxon>
        <taxon>Mollusca</taxon>
        <taxon>Bivalvia</taxon>
        <taxon>Autobranchia</taxon>
        <taxon>Heteroconchia</taxon>
        <taxon>Palaeoheterodonta</taxon>
        <taxon>Unionida</taxon>
        <taxon>Unionoidea</taxon>
        <taxon>Unionidae</taxon>
        <taxon>Ambleminae</taxon>
        <taxon>Lampsilini</taxon>
        <taxon>Potamilus</taxon>
    </lineage>
</organism>